<evidence type="ECO:0000313" key="2">
    <source>
        <dbReference type="Proteomes" id="UP001175227"/>
    </source>
</evidence>
<comment type="caution">
    <text evidence="1">The sequence shown here is derived from an EMBL/GenBank/DDBJ whole genome shotgun (WGS) entry which is preliminary data.</text>
</comment>
<protein>
    <submittedName>
        <fullName evidence="1">Uncharacterized protein</fullName>
    </submittedName>
</protein>
<keyword evidence="2" id="KW-1185">Reference proteome</keyword>
<dbReference type="AlphaFoldDB" id="A0AA39NTQ2"/>
<gene>
    <name evidence="1" type="ORF">IW261DRAFT_1424929</name>
</gene>
<organism evidence="1 2">
    <name type="scientific">Armillaria novae-zelandiae</name>
    <dbReference type="NCBI Taxonomy" id="153914"/>
    <lineage>
        <taxon>Eukaryota</taxon>
        <taxon>Fungi</taxon>
        <taxon>Dikarya</taxon>
        <taxon>Basidiomycota</taxon>
        <taxon>Agaricomycotina</taxon>
        <taxon>Agaricomycetes</taxon>
        <taxon>Agaricomycetidae</taxon>
        <taxon>Agaricales</taxon>
        <taxon>Marasmiineae</taxon>
        <taxon>Physalacriaceae</taxon>
        <taxon>Armillaria</taxon>
    </lineage>
</organism>
<sequence>MRYFYLRGSLPRLDRYFGKRSQVNSRSASLVDPYPGGILLEAERQYARVLGKTGVVSLSMFTGWHRSLQNRRYHYTLRGYNTAGWMVLTLEMQARNRGKAFTYGSSSWKAWASKAGGGNLSARYFFNVGDHKEQELSLIIGVGLLLTGPKSEMDTAPLMDGDQRRPQERSDPFLSARLALVSR</sequence>
<name>A0AA39NTQ2_9AGAR</name>
<accession>A0AA39NTQ2</accession>
<proteinExistence type="predicted"/>
<reference evidence="1" key="1">
    <citation type="submission" date="2023-06" db="EMBL/GenBank/DDBJ databases">
        <authorList>
            <consortium name="Lawrence Berkeley National Laboratory"/>
            <person name="Ahrendt S."/>
            <person name="Sahu N."/>
            <person name="Indic B."/>
            <person name="Wong-Bajracharya J."/>
            <person name="Merenyi Z."/>
            <person name="Ke H.-M."/>
            <person name="Monk M."/>
            <person name="Kocsube S."/>
            <person name="Drula E."/>
            <person name="Lipzen A."/>
            <person name="Balint B."/>
            <person name="Henrissat B."/>
            <person name="Andreopoulos B."/>
            <person name="Martin F.M."/>
            <person name="Harder C.B."/>
            <person name="Rigling D."/>
            <person name="Ford K.L."/>
            <person name="Foster G.D."/>
            <person name="Pangilinan J."/>
            <person name="Papanicolaou A."/>
            <person name="Barry K."/>
            <person name="LaButti K."/>
            <person name="Viragh M."/>
            <person name="Koriabine M."/>
            <person name="Yan M."/>
            <person name="Riley R."/>
            <person name="Champramary S."/>
            <person name="Plett K.L."/>
            <person name="Tsai I.J."/>
            <person name="Slot J."/>
            <person name="Sipos G."/>
            <person name="Plett J."/>
            <person name="Nagy L.G."/>
            <person name="Grigoriev I.V."/>
        </authorList>
    </citation>
    <scope>NUCLEOTIDE SEQUENCE</scope>
    <source>
        <strain evidence="1">ICMP 16352</strain>
    </source>
</reference>
<evidence type="ECO:0000313" key="1">
    <source>
        <dbReference type="EMBL" id="KAK0471685.1"/>
    </source>
</evidence>
<dbReference type="Proteomes" id="UP001175227">
    <property type="component" value="Unassembled WGS sequence"/>
</dbReference>
<dbReference type="EMBL" id="JAUEPR010000048">
    <property type="protein sequence ID" value="KAK0471685.1"/>
    <property type="molecule type" value="Genomic_DNA"/>
</dbReference>